<sequence>MGVYVYPSDLHNSRTRAADEKCYFWACTTYFVLSVIIVYVVVAFSCVSFSIKDLDVLELDSLTTSNFNLSSRPTQIYADRNIQMNVKTRDKHGYYKFTKTKVSVYYNDKRIALANFTSFEVSAKNLPMHFGGKFSGSSG</sequence>
<accession>A0AAD8HK83</accession>
<evidence type="ECO:0000313" key="3">
    <source>
        <dbReference type="Proteomes" id="UP001237642"/>
    </source>
</evidence>
<keyword evidence="1" id="KW-0472">Membrane</keyword>
<dbReference type="AlphaFoldDB" id="A0AAD8HK83"/>
<evidence type="ECO:0000256" key="1">
    <source>
        <dbReference type="SAM" id="Phobius"/>
    </source>
</evidence>
<comment type="caution">
    <text evidence="2">The sequence shown here is derived from an EMBL/GenBank/DDBJ whole genome shotgun (WGS) entry which is preliminary data.</text>
</comment>
<feature type="transmembrane region" description="Helical" evidence="1">
    <location>
        <begin position="22"/>
        <end position="44"/>
    </location>
</feature>
<evidence type="ECO:0000313" key="2">
    <source>
        <dbReference type="EMBL" id="KAK1368840.1"/>
    </source>
</evidence>
<gene>
    <name evidence="2" type="ORF">POM88_034932</name>
</gene>
<name>A0AAD8HK83_9APIA</name>
<keyword evidence="1" id="KW-1133">Transmembrane helix</keyword>
<organism evidence="2 3">
    <name type="scientific">Heracleum sosnowskyi</name>
    <dbReference type="NCBI Taxonomy" id="360622"/>
    <lineage>
        <taxon>Eukaryota</taxon>
        <taxon>Viridiplantae</taxon>
        <taxon>Streptophyta</taxon>
        <taxon>Embryophyta</taxon>
        <taxon>Tracheophyta</taxon>
        <taxon>Spermatophyta</taxon>
        <taxon>Magnoliopsida</taxon>
        <taxon>eudicotyledons</taxon>
        <taxon>Gunneridae</taxon>
        <taxon>Pentapetalae</taxon>
        <taxon>asterids</taxon>
        <taxon>campanulids</taxon>
        <taxon>Apiales</taxon>
        <taxon>Apiaceae</taxon>
        <taxon>Apioideae</taxon>
        <taxon>apioid superclade</taxon>
        <taxon>Tordylieae</taxon>
        <taxon>Tordyliinae</taxon>
        <taxon>Heracleum</taxon>
    </lineage>
</organism>
<reference evidence="2" key="1">
    <citation type="submission" date="2023-02" db="EMBL/GenBank/DDBJ databases">
        <title>Genome of toxic invasive species Heracleum sosnowskyi carries increased number of genes despite the absence of recent whole-genome duplications.</title>
        <authorList>
            <person name="Schelkunov M."/>
            <person name="Shtratnikova V."/>
            <person name="Makarenko M."/>
            <person name="Klepikova A."/>
            <person name="Omelchenko D."/>
            <person name="Novikova G."/>
            <person name="Obukhova E."/>
            <person name="Bogdanov V."/>
            <person name="Penin A."/>
            <person name="Logacheva M."/>
        </authorList>
    </citation>
    <scope>NUCLEOTIDE SEQUENCE</scope>
    <source>
        <strain evidence="2">Hsosn_3</strain>
        <tissue evidence="2">Leaf</tissue>
    </source>
</reference>
<keyword evidence="1" id="KW-0812">Transmembrane</keyword>
<dbReference type="Proteomes" id="UP001237642">
    <property type="component" value="Unassembled WGS sequence"/>
</dbReference>
<reference evidence="2" key="2">
    <citation type="submission" date="2023-05" db="EMBL/GenBank/DDBJ databases">
        <authorList>
            <person name="Schelkunov M.I."/>
        </authorList>
    </citation>
    <scope>NUCLEOTIDE SEQUENCE</scope>
    <source>
        <strain evidence="2">Hsosn_3</strain>
        <tissue evidence="2">Leaf</tissue>
    </source>
</reference>
<protein>
    <submittedName>
        <fullName evidence="2">Uncharacterized protein</fullName>
    </submittedName>
</protein>
<proteinExistence type="predicted"/>
<dbReference type="EMBL" id="JAUIZM010000008">
    <property type="protein sequence ID" value="KAK1368840.1"/>
    <property type="molecule type" value="Genomic_DNA"/>
</dbReference>
<keyword evidence="3" id="KW-1185">Reference proteome</keyword>